<keyword evidence="4" id="KW-0732">Signal</keyword>
<dbReference type="PROSITE" id="PS50072">
    <property type="entry name" value="CSA_PPIASE_2"/>
    <property type="match status" value="1"/>
</dbReference>
<keyword evidence="3 6" id="KW-0413">Isomerase</keyword>
<dbReference type="SUPFAM" id="SSF50891">
    <property type="entry name" value="Cyclophilin-like"/>
    <property type="match status" value="1"/>
</dbReference>
<dbReference type="InterPro" id="IPR002130">
    <property type="entry name" value="Cyclophilin-type_PPIase_dom"/>
</dbReference>
<dbReference type="PANTHER" id="PTHR45625:SF4">
    <property type="entry name" value="PEPTIDYLPROLYL ISOMERASE DOMAIN AND WD REPEAT-CONTAINING PROTEIN 1"/>
    <property type="match status" value="1"/>
</dbReference>
<dbReference type="CDD" id="cd00317">
    <property type="entry name" value="cyclophilin"/>
    <property type="match status" value="1"/>
</dbReference>
<dbReference type="EC" id="5.2.1.8" evidence="1"/>
<dbReference type="Proteomes" id="UP000198862">
    <property type="component" value="Unassembled WGS sequence"/>
</dbReference>
<feature type="chain" id="PRO_5011612075" description="peptidylprolyl isomerase" evidence="4">
    <location>
        <begin position="22"/>
        <end position="296"/>
    </location>
</feature>
<dbReference type="AlphaFoldDB" id="A0A1I1NB40"/>
<feature type="domain" description="PPIase cyclophilin-type" evidence="5">
    <location>
        <begin position="60"/>
        <end position="240"/>
    </location>
</feature>
<sequence>MKQINKLTQFSLLCVSLMFSAAGLSMQKVSAPADIIANAPNEHWRKLNPENTLYLELERGTVIIELNPLLAPLHVENIKKLAREGFYKNLNIYRFVEGFVAQGGDVTETKKPKVGKLAIKAEFYKTTHTELAITLVDDKDGYAKRTGFLNGFSVAQNIHGTQTWQTHCPGTFSMARGDSANSGGTEFYVALGAIRYLDHNITSFGRVISGMEYILKLDRNPKDDSEASLKAYNMIKDIKVAADHLKDTPLVIDIMKTDSDSFKELIKARRNRPEPWFLATPNYTDICSVSVPVRKG</sequence>
<dbReference type="PANTHER" id="PTHR45625">
    <property type="entry name" value="PEPTIDYL-PROLYL CIS-TRANS ISOMERASE-RELATED"/>
    <property type="match status" value="1"/>
</dbReference>
<evidence type="ECO:0000313" key="7">
    <source>
        <dbReference type="Proteomes" id="UP000198862"/>
    </source>
</evidence>
<dbReference type="STRING" id="1123010.SAMN02745724_02999"/>
<dbReference type="InterPro" id="IPR044666">
    <property type="entry name" value="Cyclophilin_A-like"/>
</dbReference>
<dbReference type="InterPro" id="IPR029000">
    <property type="entry name" value="Cyclophilin-like_dom_sf"/>
</dbReference>
<reference evidence="6 7" key="1">
    <citation type="submission" date="2016-10" db="EMBL/GenBank/DDBJ databases">
        <authorList>
            <person name="de Groot N.N."/>
        </authorList>
    </citation>
    <scope>NUCLEOTIDE SEQUENCE [LARGE SCALE GENOMIC DNA]</scope>
    <source>
        <strain evidence="6 7">DSM 6059</strain>
    </source>
</reference>
<dbReference type="Pfam" id="PF00160">
    <property type="entry name" value="Pro_isomerase"/>
    <property type="match status" value="1"/>
</dbReference>
<keyword evidence="7" id="KW-1185">Reference proteome</keyword>
<evidence type="ECO:0000256" key="4">
    <source>
        <dbReference type="SAM" id="SignalP"/>
    </source>
</evidence>
<proteinExistence type="predicted"/>
<protein>
    <recommendedName>
        <fullName evidence="1">peptidylprolyl isomerase</fullName>
        <ecNumber evidence="1">5.2.1.8</ecNumber>
    </recommendedName>
</protein>
<evidence type="ECO:0000256" key="2">
    <source>
        <dbReference type="ARBA" id="ARBA00023110"/>
    </source>
</evidence>
<evidence type="ECO:0000256" key="3">
    <source>
        <dbReference type="ARBA" id="ARBA00023235"/>
    </source>
</evidence>
<keyword evidence="2" id="KW-0697">Rotamase</keyword>
<gene>
    <name evidence="6" type="ORF">SAMN02745724_02999</name>
</gene>
<evidence type="ECO:0000259" key="5">
    <source>
        <dbReference type="PROSITE" id="PS50072"/>
    </source>
</evidence>
<name>A0A1I1NB40_9GAMM</name>
<dbReference type="GO" id="GO:0003755">
    <property type="term" value="F:peptidyl-prolyl cis-trans isomerase activity"/>
    <property type="evidence" value="ECO:0007669"/>
    <property type="project" value="UniProtKB-KW"/>
</dbReference>
<evidence type="ECO:0000256" key="1">
    <source>
        <dbReference type="ARBA" id="ARBA00013194"/>
    </source>
</evidence>
<evidence type="ECO:0000313" key="6">
    <source>
        <dbReference type="EMBL" id="SFC94462.1"/>
    </source>
</evidence>
<dbReference type="Gene3D" id="2.40.100.10">
    <property type="entry name" value="Cyclophilin-like"/>
    <property type="match status" value="1"/>
</dbReference>
<accession>A0A1I1NB40</accession>
<feature type="signal peptide" evidence="4">
    <location>
        <begin position="1"/>
        <end position="21"/>
    </location>
</feature>
<organism evidence="6 7">
    <name type="scientific">Pseudoalteromonas denitrificans DSM 6059</name>
    <dbReference type="NCBI Taxonomy" id="1123010"/>
    <lineage>
        <taxon>Bacteria</taxon>
        <taxon>Pseudomonadati</taxon>
        <taxon>Pseudomonadota</taxon>
        <taxon>Gammaproteobacteria</taxon>
        <taxon>Alteromonadales</taxon>
        <taxon>Pseudoalteromonadaceae</taxon>
        <taxon>Pseudoalteromonas</taxon>
    </lineage>
</organism>
<dbReference type="EMBL" id="FOLO01000024">
    <property type="protein sequence ID" value="SFC94462.1"/>
    <property type="molecule type" value="Genomic_DNA"/>
</dbReference>